<organism evidence="6 7">
    <name type="scientific">Flaviaesturariibacter flavus</name>
    <dbReference type="NCBI Taxonomy" id="2502780"/>
    <lineage>
        <taxon>Bacteria</taxon>
        <taxon>Pseudomonadati</taxon>
        <taxon>Bacteroidota</taxon>
        <taxon>Chitinophagia</taxon>
        <taxon>Chitinophagales</taxon>
        <taxon>Chitinophagaceae</taxon>
        <taxon>Flaviaestuariibacter</taxon>
    </lineage>
</organism>
<dbReference type="GO" id="GO:0046872">
    <property type="term" value="F:metal ion binding"/>
    <property type="evidence" value="ECO:0007669"/>
    <property type="project" value="UniProtKB-KW"/>
</dbReference>
<feature type="domain" description="Pirin C-terminal" evidence="5">
    <location>
        <begin position="186"/>
        <end position="281"/>
    </location>
</feature>
<dbReference type="SUPFAM" id="SSF51182">
    <property type="entry name" value="RmlC-like cupins"/>
    <property type="match status" value="1"/>
</dbReference>
<dbReference type="InterPro" id="IPR011051">
    <property type="entry name" value="RmlC_Cupin_sf"/>
</dbReference>
<comment type="cofactor">
    <cofactor evidence="2">
        <name>Fe cation</name>
        <dbReference type="ChEBI" id="CHEBI:24875"/>
    </cofactor>
    <text evidence="2">Binds 1 Fe cation per subunit.</text>
</comment>
<sequence length="285" mass="30656">MKQRTVTRHTDLVHMNVGPTFRVKQPLPSDTLQQVSPFILLHHAGPQVHAPGGVSPRLSPHPHRGFEPVTFLFSGKLHHKDSTGAEGFLEGGDVQWMTAGSGIIHSEGPSAEFAREGGRMELVQLWVNLPRAHKMTPPKYQDIKGAGIPEIAKDGFRVRVVAGAFDGRQGPAGTFSPITALMVYYDAQGQLDVPVPEGWNALVYVLSGALTAGETVLEAGNLGVFEKDGDGIVLEAAEPGYALFLAGEPIAEPVVSYGPFVMNYPGEIKQAILDYEEGRMGVLES</sequence>
<dbReference type="Gene3D" id="2.60.120.10">
    <property type="entry name" value="Jelly Rolls"/>
    <property type="match status" value="2"/>
</dbReference>
<proteinExistence type="inferred from homology"/>
<dbReference type="AlphaFoldDB" id="A0A4R1BNJ2"/>
<dbReference type="InterPro" id="IPR003829">
    <property type="entry name" value="Pirin_N_dom"/>
</dbReference>
<feature type="binding site" evidence="2">
    <location>
        <position position="105"/>
    </location>
    <ligand>
        <name>Fe cation</name>
        <dbReference type="ChEBI" id="CHEBI:24875"/>
    </ligand>
</feature>
<dbReference type="Proteomes" id="UP000295334">
    <property type="component" value="Unassembled WGS sequence"/>
</dbReference>
<dbReference type="EMBL" id="SJZI01000002">
    <property type="protein sequence ID" value="TCJ19163.1"/>
    <property type="molecule type" value="Genomic_DNA"/>
</dbReference>
<name>A0A4R1BNJ2_9BACT</name>
<dbReference type="Pfam" id="PF02678">
    <property type="entry name" value="Pirin"/>
    <property type="match status" value="1"/>
</dbReference>
<evidence type="ECO:0000259" key="5">
    <source>
        <dbReference type="Pfam" id="PF05726"/>
    </source>
</evidence>
<comment type="similarity">
    <text evidence="1 3">Belongs to the pirin family.</text>
</comment>
<dbReference type="OrthoDB" id="321327at2"/>
<feature type="binding site" evidence="2">
    <location>
        <position position="107"/>
    </location>
    <ligand>
        <name>Fe cation</name>
        <dbReference type="ChEBI" id="CHEBI:24875"/>
    </ligand>
</feature>
<evidence type="ECO:0000259" key="4">
    <source>
        <dbReference type="Pfam" id="PF02678"/>
    </source>
</evidence>
<evidence type="ECO:0000256" key="2">
    <source>
        <dbReference type="PIRSR" id="PIRSR006232-1"/>
    </source>
</evidence>
<dbReference type="PIRSF" id="PIRSF006232">
    <property type="entry name" value="Pirin"/>
    <property type="match status" value="1"/>
</dbReference>
<evidence type="ECO:0000256" key="1">
    <source>
        <dbReference type="ARBA" id="ARBA00008416"/>
    </source>
</evidence>
<dbReference type="Pfam" id="PF05726">
    <property type="entry name" value="Pirin_C"/>
    <property type="match status" value="1"/>
</dbReference>
<accession>A0A4R1BNJ2</accession>
<feature type="domain" description="Pirin N-terminal" evidence="4">
    <location>
        <begin position="21"/>
        <end position="127"/>
    </location>
</feature>
<dbReference type="InterPro" id="IPR012093">
    <property type="entry name" value="Pirin"/>
</dbReference>
<dbReference type="PANTHER" id="PTHR43594:SF1">
    <property type="entry name" value="QUERCETIN 2,3-DIOXYGENASE PA2418-RELATED"/>
    <property type="match status" value="1"/>
</dbReference>
<evidence type="ECO:0000256" key="3">
    <source>
        <dbReference type="RuleBase" id="RU003457"/>
    </source>
</evidence>
<dbReference type="InterPro" id="IPR053186">
    <property type="entry name" value="QDO-related"/>
</dbReference>
<feature type="binding site" evidence="2">
    <location>
        <position position="61"/>
    </location>
    <ligand>
        <name>Fe cation</name>
        <dbReference type="ChEBI" id="CHEBI:24875"/>
    </ligand>
</feature>
<evidence type="ECO:0000313" key="6">
    <source>
        <dbReference type="EMBL" id="TCJ19163.1"/>
    </source>
</evidence>
<dbReference type="RefSeq" id="WP_131446218.1">
    <property type="nucleotide sequence ID" value="NZ_SJZI01000002.1"/>
</dbReference>
<keyword evidence="2" id="KW-0479">Metal-binding</keyword>
<gene>
    <name evidence="6" type="ORF">EPD60_01740</name>
</gene>
<dbReference type="PANTHER" id="PTHR43594">
    <property type="entry name" value="QUERCETIN 2,3-DIOXYGENASE"/>
    <property type="match status" value="1"/>
</dbReference>
<keyword evidence="7" id="KW-1185">Reference proteome</keyword>
<feature type="binding site" evidence="2">
    <location>
        <position position="63"/>
    </location>
    <ligand>
        <name>Fe cation</name>
        <dbReference type="ChEBI" id="CHEBI:24875"/>
    </ligand>
</feature>
<dbReference type="InterPro" id="IPR008778">
    <property type="entry name" value="Pirin_C_dom"/>
</dbReference>
<dbReference type="InterPro" id="IPR014710">
    <property type="entry name" value="RmlC-like_jellyroll"/>
</dbReference>
<protein>
    <submittedName>
        <fullName evidence="6">Pirin family protein</fullName>
    </submittedName>
</protein>
<keyword evidence="2" id="KW-0408">Iron</keyword>
<evidence type="ECO:0000313" key="7">
    <source>
        <dbReference type="Proteomes" id="UP000295334"/>
    </source>
</evidence>
<reference evidence="6 7" key="1">
    <citation type="submission" date="2019-03" db="EMBL/GenBank/DDBJ databases">
        <authorList>
            <person name="Kim M.K.M."/>
        </authorList>
    </citation>
    <scope>NUCLEOTIDE SEQUENCE [LARGE SCALE GENOMIC DNA]</scope>
    <source>
        <strain evidence="6 7">17J68-12</strain>
    </source>
</reference>
<dbReference type="CDD" id="cd02909">
    <property type="entry name" value="cupin_pirin_N"/>
    <property type="match status" value="1"/>
</dbReference>
<comment type="caution">
    <text evidence="6">The sequence shown here is derived from an EMBL/GenBank/DDBJ whole genome shotgun (WGS) entry which is preliminary data.</text>
</comment>
<dbReference type="CDD" id="cd02247">
    <property type="entry name" value="cupin_pirin_C"/>
    <property type="match status" value="1"/>
</dbReference>